<protein>
    <submittedName>
        <fullName evidence="7">HtrA protease/chaperone protein</fullName>
    </submittedName>
</protein>
<dbReference type="InterPro" id="IPR009003">
    <property type="entry name" value="Peptidase_S1_PA"/>
</dbReference>
<evidence type="ECO:0000256" key="5">
    <source>
        <dbReference type="SAM" id="Phobius"/>
    </source>
</evidence>
<sequence>MSYSTSETDSSLRLPWKSILSRQGLLLTLIVSVVFTLVTGTYALTPEETINIRVYREVSPSVVNITTTTLIRDFFSIYPRKGAGTGSIINPTGYVLTNYHVIEGASEITVTLSNGNKYKATFVGADPQNDIAIIRIPRVKSLIPLKLGDSETLQVGQKVYAIGNPFGLNSTLTTGIISALGRPLTTESGKVIENVIQTDAPINPGNSGGPLINTSGEVVGINTAIFSPSGGNVGIGFAIPVNTAKSLIPDLIKYGRVKRPWLGITGVPLRKELSTAFRLPVDTGILVSEVDPKGPAARAGIRGGNRPVEISGIIFYLGGDIIIDIDGKKVTSMDDLKKAMMGRREGEVVPVKVVRGRKVLTLKVRVRLKS</sequence>
<gene>
    <name evidence="7" type="ORF">MNBD_NITROSPIRAE03-1228</name>
</gene>
<dbReference type="Gene3D" id="2.40.10.120">
    <property type="match status" value="1"/>
</dbReference>
<evidence type="ECO:0000256" key="3">
    <source>
        <dbReference type="ARBA" id="ARBA00022801"/>
    </source>
</evidence>
<comment type="similarity">
    <text evidence="1">Belongs to the peptidase S1C family.</text>
</comment>
<keyword evidence="4" id="KW-0720">Serine protease</keyword>
<feature type="domain" description="PDZ" evidence="6">
    <location>
        <begin position="251"/>
        <end position="357"/>
    </location>
</feature>
<dbReference type="SUPFAM" id="SSF50494">
    <property type="entry name" value="Trypsin-like serine proteases"/>
    <property type="match status" value="1"/>
</dbReference>
<reference evidence="7" key="1">
    <citation type="submission" date="2018-06" db="EMBL/GenBank/DDBJ databases">
        <authorList>
            <person name="Zhirakovskaya E."/>
        </authorList>
    </citation>
    <scope>NUCLEOTIDE SEQUENCE</scope>
</reference>
<dbReference type="FunFam" id="2.40.10.10:FF:000001">
    <property type="entry name" value="Periplasmic serine protease DegS"/>
    <property type="match status" value="1"/>
</dbReference>
<keyword evidence="3" id="KW-0378">Hydrolase</keyword>
<keyword evidence="5" id="KW-0812">Transmembrane</keyword>
<dbReference type="InterPro" id="IPR036034">
    <property type="entry name" value="PDZ_sf"/>
</dbReference>
<organism evidence="7">
    <name type="scientific">hydrothermal vent metagenome</name>
    <dbReference type="NCBI Taxonomy" id="652676"/>
    <lineage>
        <taxon>unclassified sequences</taxon>
        <taxon>metagenomes</taxon>
        <taxon>ecological metagenomes</taxon>
    </lineage>
</organism>
<keyword evidence="5" id="KW-1133">Transmembrane helix</keyword>
<evidence type="ECO:0000256" key="4">
    <source>
        <dbReference type="ARBA" id="ARBA00022825"/>
    </source>
</evidence>
<feature type="transmembrane region" description="Helical" evidence="5">
    <location>
        <begin position="24"/>
        <end position="44"/>
    </location>
</feature>
<accession>A0A3B1DF12</accession>
<keyword evidence="5" id="KW-0472">Membrane</keyword>
<dbReference type="PANTHER" id="PTHR43343">
    <property type="entry name" value="PEPTIDASE S12"/>
    <property type="match status" value="1"/>
</dbReference>
<dbReference type="InterPro" id="IPR051201">
    <property type="entry name" value="Chloro_Bact_Ser_Proteases"/>
</dbReference>
<dbReference type="AlphaFoldDB" id="A0A3B1DF12"/>
<dbReference type="Pfam" id="PF13180">
    <property type="entry name" value="PDZ_2"/>
    <property type="match status" value="1"/>
</dbReference>
<proteinExistence type="inferred from homology"/>
<dbReference type="PANTHER" id="PTHR43343:SF3">
    <property type="entry name" value="PROTEASE DO-LIKE 8, CHLOROPLASTIC"/>
    <property type="match status" value="1"/>
</dbReference>
<dbReference type="GO" id="GO:0006508">
    <property type="term" value="P:proteolysis"/>
    <property type="evidence" value="ECO:0007669"/>
    <property type="project" value="UniProtKB-KW"/>
</dbReference>
<dbReference type="PRINTS" id="PR00834">
    <property type="entry name" value="PROTEASES2C"/>
</dbReference>
<name>A0A3B1DF12_9ZZZZ</name>
<evidence type="ECO:0000313" key="7">
    <source>
        <dbReference type="EMBL" id="VAX34548.1"/>
    </source>
</evidence>
<dbReference type="EMBL" id="UOGI01000345">
    <property type="protein sequence ID" value="VAX34548.1"/>
    <property type="molecule type" value="Genomic_DNA"/>
</dbReference>
<dbReference type="Pfam" id="PF13365">
    <property type="entry name" value="Trypsin_2"/>
    <property type="match status" value="1"/>
</dbReference>
<dbReference type="InterPro" id="IPR001478">
    <property type="entry name" value="PDZ"/>
</dbReference>
<dbReference type="PROSITE" id="PS50106">
    <property type="entry name" value="PDZ"/>
    <property type="match status" value="1"/>
</dbReference>
<dbReference type="SUPFAM" id="SSF50156">
    <property type="entry name" value="PDZ domain-like"/>
    <property type="match status" value="1"/>
</dbReference>
<evidence type="ECO:0000259" key="6">
    <source>
        <dbReference type="PROSITE" id="PS50106"/>
    </source>
</evidence>
<keyword evidence="2 7" id="KW-0645">Protease</keyword>
<dbReference type="SMART" id="SM00228">
    <property type="entry name" value="PDZ"/>
    <property type="match status" value="1"/>
</dbReference>
<dbReference type="InterPro" id="IPR001940">
    <property type="entry name" value="Peptidase_S1C"/>
</dbReference>
<dbReference type="Gene3D" id="2.30.42.10">
    <property type="match status" value="1"/>
</dbReference>
<dbReference type="GO" id="GO:0004252">
    <property type="term" value="F:serine-type endopeptidase activity"/>
    <property type="evidence" value="ECO:0007669"/>
    <property type="project" value="InterPro"/>
</dbReference>
<evidence type="ECO:0000256" key="2">
    <source>
        <dbReference type="ARBA" id="ARBA00022670"/>
    </source>
</evidence>
<evidence type="ECO:0000256" key="1">
    <source>
        <dbReference type="ARBA" id="ARBA00010541"/>
    </source>
</evidence>